<reference evidence="2 3" key="1">
    <citation type="submission" date="2024-05" db="EMBL/GenBank/DDBJ databases">
        <title>Genome sequencing and assembly of Indian major carp, Cirrhinus mrigala (Hamilton, 1822).</title>
        <authorList>
            <person name="Mohindra V."/>
            <person name="Chowdhury L.M."/>
            <person name="Lal K."/>
            <person name="Jena J.K."/>
        </authorList>
    </citation>
    <scope>NUCLEOTIDE SEQUENCE [LARGE SCALE GENOMIC DNA]</scope>
    <source>
        <strain evidence="2">CM1030</strain>
        <tissue evidence="2">Blood</tissue>
    </source>
</reference>
<keyword evidence="3" id="KW-1185">Reference proteome</keyword>
<organism evidence="2 3">
    <name type="scientific">Cirrhinus mrigala</name>
    <name type="common">Mrigala</name>
    <dbReference type="NCBI Taxonomy" id="683832"/>
    <lineage>
        <taxon>Eukaryota</taxon>
        <taxon>Metazoa</taxon>
        <taxon>Chordata</taxon>
        <taxon>Craniata</taxon>
        <taxon>Vertebrata</taxon>
        <taxon>Euteleostomi</taxon>
        <taxon>Actinopterygii</taxon>
        <taxon>Neopterygii</taxon>
        <taxon>Teleostei</taxon>
        <taxon>Ostariophysi</taxon>
        <taxon>Cypriniformes</taxon>
        <taxon>Cyprinidae</taxon>
        <taxon>Labeoninae</taxon>
        <taxon>Labeonini</taxon>
        <taxon>Cirrhinus</taxon>
    </lineage>
</organism>
<dbReference type="AlphaFoldDB" id="A0ABD0PGZ2"/>
<dbReference type="Proteomes" id="UP001529510">
    <property type="component" value="Unassembled WGS sequence"/>
</dbReference>
<feature type="non-terminal residue" evidence="2">
    <location>
        <position position="51"/>
    </location>
</feature>
<accession>A0ABD0PGZ2</accession>
<name>A0ABD0PGZ2_CIRMR</name>
<feature type="region of interest" description="Disordered" evidence="1">
    <location>
        <begin position="1"/>
        <end position="51"/>
    </location>
</feature>
<evidence type="ECO:0000313" key="2">
    <source>
        <dbReference type="EMBL" id="KAL0173310.1"/>
    </source>
</evidence>
<sequence>MAQSVGRPWKNSSRQPKLTSPPGPGRVAKSSLETGKPRRRPIASPARQNRR</sequence>
<evidence type="ECO:0000313" key="3">
    <source>
        <dbReference type="Proteomes" id="UP001529510"/>
    </source>
</evidence>
<protein>
    <submittedName>
        <fullName evidence="2">Uncharacterized protein</fullName>
    </submittedName>
</protein>
<dbReference type="EMBL" id="JAMKFB020000016">
    <property type="protein sequence ID" value="KAL0173310.1"/>
    <property type="molecule type" value="Genomic_DNA"/>
</dbReference>
<evidence type="ECO:0000256" key="1">
    <source>
        <dbReference type="SAM" id="MobiDB-lite"/>
    </source>
</evidence>
<comment type="caution">
    <text evidence="2">The sequence shown here is derived from an EMBL/GenBank/DDBJ whole genome shotgun (WGS) entry which is preliminary data.</text>
</comment>
<gene>
    <name evidence="2" type="ORF">M9458_033621</name>
</gene>
<proteinExistence type="predicted"/>